<evidence type="ECO:0000313" key="2">
    <source>
        <dbReference type="Proteomes" id="UP000478052"/>
    </source>
</evidence>
<protein>
    <submittedName>
        <fullName evidence="1">Uncharacterized protein</fullName>
    </submittedName>
</protein>
<organism evidence="1 2">
    <name type="scientific">Aphis craccivora</name>
    <name type="common">Cowpea aphid</name>
    <dbReference type="NCBI Taxonomy" id="307492"/>
    <lineage>
        <taxon>Eukaryota</taxon>
        <taxon>Metazoa</taxon>
        <taxon>Ecdysozoa</taxon>
        <taxon>Arthropoda</taxon>
        <taxon>Hexapoda</taxon>
        <taxon>Insecta</taxon>
        <taxon>Pterygota</taxon>
        <taxon>Neoptera</taxon>
        <taxon>Paraneoptera</taxon>
        <taxon>Hemiptera</taxon>
        <taxon>Sternorrhyncha</taxon>
        <taxon>Aphidomorpha</taxon>
        <taxon>Aphidoidea</taxon>
        <taxon>Aphididae</taxon>
        <taxon>Aphidini</taxon>
        <taxon>Aphis</taxon>
        <taxon>Aphis</taxon>
    </lineage>
</organism>
<dbReference type="EMBL" id="VUJU01008961">
    <property type="protein sequence ID" value="KAF0723627.1"/>
    <property type="molecule type" value="Genomic_DNA"/>
</dbReference>
<gene>
    <name evidence="1" type="ORF">FWK35_00039279</name>
</gene>
<proteinExistence type="predicted"/>
<reference evidence="1 2" key="1">
    <citation type="submission" date="2019-08" db="EMBL/GenBank/DDBJ databases">
        <title>Whole genome of Aphis craccivora.</title>
        <authorList>
            <person name="Voronova N.V."/>
            <person name="Shulinski R.S."/>
            <person name="Bandarenka Y.V."/>
            <person name="Zhorov D.G."/>
            <person name="Warner D."/>
        </authorList>
    </citation>
    <scope>NUCLEOTIDE SEQUENCE [LARGE SCALE GENOMIC DNA]</scope>
    <source>
        <strain evidence="1">180601</strain>
        <tissue evidence="1">Whole Body</tissue>
    </source>
</reference>
<dbReference type="OrthoDB" id="10477721at2759"/>
<dbReference type="Proteomes" id="UP000478052">
    <property type="component" value="Unassembled WGS sequence"/>
</dbReference>
<comment type="caution">
    <text evidence="1">The sequence shown here is derived from an EMBL/GenBank/DDBJ whole genome shotgun (WGS) entry which is preliminary data.</text>
</comment>
<accession>A0A6G0WBK0</accession>
<name>A0A6G0WBK0_APHCR</name>
<evidence type="ECO:0000313" key="1">
    <source>
        <dbReference type="EMBL" id="KAF0723627.1"/>
    </source>
</evidence>
<sequence>MKGGVKSERDDCIKIWAYFNSLQPELSEIFELLFGSYTAREDTKDQCMKDINYNNLNNENIGSKCPNSTLCNDCKDFKKPFCSKYHLVGPKPHWIDCIKKKFENTSLHWLPEEIIVDIAKYSSYDVEVELRNIYEQNYIDCVDIKHENYKDRLKSKSIMFKDNLTFLSTNYWFKLIFKVIVLNLNSRHENNYKNPIEKYNLFIQARKISM</sequence>
<dbReference type="AlphaFoldDB" id="A0A6G0WBK0"/>
<keyword evidence="2" id="KW-1185">Reference proteome</keyword>